<keyword evidence="4 8" id="KW-0408">Iron</keyword>
<accession>A0A1Y1YDV5</accession>
<evidence type="ECO:0000256" key="5">
    <source>
        <dbReference type="ARBA" id="ARBA00023014"/>
    </source>
</evidence>
<dbReference type="InterPro" id="IPR018136">
    <property type="entry name" value="Aconitase_4Fe-4S_BS"/>
</dbReference>
<dbReference type="EC" id="4.2.1.-" evidence="8"/>
<dbReference type="InterPro" id="IPR015928">
    <property type="entry name" value="Aconitase/3IPM_dehydase_swvl"/>
</dbReference>
<dbReference type="PROSITE" id="PS01244">
    <property type="entry name" value="ACONITASE_2"/>
    <property type="match status" value="1"/>
</dbReference>
<comment type="cofactor">
    <cofactor evidence="8">
        <name>[4Fe-4S] cluster</name>
        <dbReference type="ChEBI" id="CHEBI:49883"/>
    </cofactor>
    <text evidence="8">Binds 1 [4Fe-4S] cluster per subunit.</text>
</comment>
<keyword evidence="3 8" id="KW-0809">Transit peptide</keyword>
<dbReference type="Gene3D" id="3.40.1060.10">
    <property type="entry name" value="Aconitase, Domain 2"/>
    <property type="match status" value="1"/>
</dbReference>
<reference evidence="12 13" key="1">
    <citation type="submission" date="2016-07" db="EMBL/GenBank/DDBJ databases">
        <title>Pervasive Adenine N6-methylation of Active Genes in Fungi.</title>
        <authorList>
            <consortium name="DOE Joint Genome Institute"/>
            <person name="Mondo S.J."/>
            <person name="Dannebaum R.O."/>
            <person name="Kuo R.C."/>
            <person name="Labutti K."/>
            <person name="Haridas S."/>
            <person name="Kuo A."/>
            <person name="Salamov A."/>
            <person name="Ahrendt S.R."/>
            <person name="Lipzen A."/>
            <person name="Sullivan W."/>
            <person name="Andreopoulos W.B."/>
            <person name="Clum A."/>
            <person name="Lindquist E."/>
            <person name="Daum C."/>
            <person name="Ramamoorthy G.K."/>
            <person name="Gryganskyi A."/>
            <person name="Culley D."/>
            <person name="Magnuson J.K."/>
            <person name="James T.Y."/>
            <person name="O'Malley M.A."/>
            <person name="Stajich J.E."/>
            <person name="Spatafora J.W."/>
            <person name="Visel A."/>
            <person name="Grigoriev I.V."/>
        </authorList>
    </citation>
    <scope>NUCLEOTIDE SEQUENCE [LARGE SCALE GENOMIC DNA]</scope>
    <source>
        <strain evidence="12 13">CBS 931.73</strain>
    </source>
</reference>
<dbReference type="FunFam" id="3.30.499.10:FF:000004">
    <property type="entry name" value="Aconitate hydratase, mitochondrial"/>
    <property type="match status" value="1"/>
</dbReference>
<comment type="caution">
    <text evidence="12">The sequence shown here is derived from an EMBL/GenBank/DDBJ whole genome shotgun (WGS) entry which is preliminary data.</text>
</comment>
<dbReference type="InterPro" id="IPR001030">
    <property type="entry name" value="Acoase/IPM_deHydtase_lsu_aba"/>
</dbReference>
<dbReference type="GO" id="GO:0046872">
    <property type="term" value="F:metal ion binding"/>
    <property type="evidence" value="ECO:0007669"/>
    <property type="project" value="UniProtKB-UniRule"/>
</dbReference>
<keyword evidence="5 8" id="KW-0411">Iron-sulfur</keyword>
<dbReference type="Pfam" id="PF00694">
    <property type="entry name" value="Aconitase_C"/>
    <property type="match status" value="1"/>
</dbReference>
<evidence type="ECO:0000259" key="10">
    <source>
        <dbReference type="Pfam" id="PF00330"/>
    </source>
</evidence>
<dbReference type="Gene3D" id="3.30.499.10">
    <property type="entry name" value="Aconitase, domain 3"/>
    <property type="match status" value="2"/>
</dbReference>
<dbReference type="AlphaFoldDB" id="A0A1Y1YDV5"/>
<dbReference type="FunFam" id="3.40.1060.10:FF:000001">
    <property type="entry name" value="Aconitate hydratase, mitochondrial"/>
    <property type="match status" value="1"/>
</dbReference>
<keyword evidence="6 8" id="KW-0496">Mitochondrion</keyword>
<dbReference type="STRING" id="1314790.A0A1Y1YDV5"/>
<evidence type="ECO:0000256" key="6">
    <source>
        <dbReference type="ARBA" id="ARBA00023128"/>
    </source>
</evidence>
<dbReference type="InParanoid" id="A0A1Y1YDV5"/>
<sequence>MVVKLLNLRNSIGGARNLATHVKVPTPKDCSRLVPAYDKLTKNLEQVRKNSNGQKLTLAEKILYSHLNDPTEGVPKKGETYLKLKPDRVAMQDASAQMALLQFMLSGMKTTAVPSSIHCDHLIEAFQGADKDVESALVTNKEIFDFLESAAKKYGIEFWKPGSGIIHQIVLENYAAPGILMLGTDSHTPNAGGLGMLAIGVGGADAVDAMADIPWELKAPKVIGVKLNGKLNAWTSPKDVILHLAGQLTVRGGTGHIVEYFGEGTESLSCTGMATICNMGAEIGATTSVFPYSPSMARYLRATRRAPVAEAADQALAQHNLLRADPEVHADPERYYDKVIEVDLSKLEPHINGPFTPDLSFPLSKFKEAIKENGWKDEVKAGLIGSCTNSSYQDMSRVASIARQAIEKGIKAKSDFFVTPGSEQIRATIARDGQTDVLEAVGGKVLANACGPCIGQWNRTDYQNEENSIVTSFNRNFRSRNDGNPKTMNFLASPEVVTAMTLAGRLSFNPATDSLLDKDGNAFKLESPYGDELPQEGFDQGRDTFQPNSDCDENVQITVDPKSSRLQLLEPFSPWDGKEFKDLRVLVKVKGKCTTDHISAAGPWLKYKGHLENIANNTLIGALNADNNQVNVVNNLTDGTEGSIPDVARDYKAKGISWMVVADHNYGEGSAREHAAMQPRYLGCPLIVTKSFARIHETNLKKQGILPLTFVNEADYDLLSGGAIVDTSGVADLQAGKPVVLKVRRNENDKPVEIKCQHTMSLDQIEWFKAGSALNRIAELQSKQ</sequence>
<evidence type="ECO:0000256" key="7">
    <source>
        <dbReference type="ARBA" id="ARBA00023239"/>
    </source>
</evidence>
<dbReference type="InterPro" id="IPR006248">
    <property type="entry name" value="Aconitase_mito-like"/>
</dbReference>
<dbReference type="PANTHER" id="PTHR43160">
    <property type="entry name" value="ACONITATE HYDRATASE B"/>
    <property type="match status" value="1"/>
</dbReference>
<dbReference type="PROSITE" id="PS00450">
    <property type="entry name" value="ACONITASE_1"/>
    <property type="match status" value="1"/>
</dbReference>
<dbReference type="Proteomes" id="UP000193498">
    <property type="component" value="Unassembled WGS sequence"/>
</dbReference>
<dbReference type="NCBIfam" id="TIGR01340">
    <property type="entry name" value="aconitase_mito"/>
    <property type="match status" value="1"/>
</dbReference>
<protein>
    <recommendedName>
        <fullName evidence="8">Aconitate hydratase, mitochondrial</fullName>
        <shortName evidence="8">Aconitase</shortName>
        <ecNumber evidence="8">4.2.1.-</ecNumber>
    </recommendedName>
</protein>
<evidence type="ECO:0000256" key="2">
    <source>
        <dbReference type="ARBA" id="ARBA00022723"/>
    </source>
</evidence>
<dbReference type="InterPro" id="IPR050926">
    <property type="entry name" value="Aconitase/IPM_isomerase"/>
</dbReference>
<evidence type="ECO:0000313" key="13">
    <source>
        <dbReference type="Proteomes" id="UP000193498"/>
    </source>
</evidence>
<dbReference type="OrthoDB" id="2224430at2759"/>
<feature type="domain" description="Aconitase A/isopropylmalate dehydratase small subunit swivel" evidence="11">
    <location>
        <begin position="585"/>
        <end position="712"/>
    </location>
</feature>
<evidence type="ECO:0000256" key="3">
    <source>
        <dbReference type="ARBA" id="ARBA00022946"/>
    </source>
</evidence>
<dbReference type="PRINTS" id="PR00415">
    <property type="entry name" value="ACONITASE"/>
</dbReference>
<feature type="region of interest" description="Disordered" evidence="9">
    <location>
        <begin position="531"/>
        <end position="550"/>
    </location>
</feature>
<evidence type="ECO:0000256" key="8">
    <source>
        <dbReference type="RuleBase" id="RU362107"/>
    </source>
</evidence>
<dbReference type="FunFam" id="3.20.19.10:FF:000002">
    <property type="entry name" value="Aconitate hydratase, mitochondrial"/>
    <property type="match status" value="1"/>
</dbReference>
<evidence type="ECO:0000256" key="4">
    <source>
        <dbReference type="ARBA" id="ARBA00023004"/>
    </source>
</evidence>
<dbReference type="EMBL" id="MCFE01000159">
    <property type="protein sequence ID" value="ORX96200.1"/>
    <property type="molecule type" value="Genomic_DNA"/>
</dbReference>
<evidence type="ECO:0000259" key="11">
    <source>
        <dbReference type="Pfam" id="PF00694"/>
    </source>
</evidence>
<gene>
    <name evidence="12" type="ORF">K493DRAFT_407324</name>
</gene>
<dbReference type="InterPro" id="IPR015932">
    <property type="entry name" value="Aconitase_dom2"/>
</dbReference>
<feature type="domain" description="Aconitase/3-isopropylmalate dehydratase large subunit alpha/beta/alpha" evidence="10">
    <location>
        <begin position="60"/>
        <end position="504"/>
    </location>
</feature>
<dbReference type="GO" id="GO:0051539">
    <property type="term" value="F:4 iron, 4 sulfur cluster binding"/>
    <property type="evidence" value="ECO:0007669"/>
    <property type="project" value="UniProtKB-UniRule"/>
</dbReference>
<dbReference type="SUPFAM" id="SSF52016">
    <property type="entry name" value="LeuD/IlvD-like"/>
    <property type="match status" value="1"/>
</dbReference>
<dbReference type="GO" id="GO:0003994">
    <property type="term" value="F:aconitate hydratase activity"/>
    <property type="evidence" value="ECO:0007669"/>
    <property type="project" value="InterPro"/>
</dbReference>
<keyword evidence="2 8" id="KW-0479">Metal-binding</keyword>
<dbReference type="InterPro" id="IPR015931">
    <property type="entry name" value="Acnase/IPM_dHydase_lsu_aba_1/3"/>
</dbReference>
<dbReference type="InterPro" id="IPR036008">
    <property type="entry name" value="Aconitase_4Fe-4S_dom"/>
</dbReference>
<dbReference type="NCBIfam" id="NF005558">
    <property type="entry name" value="PRK07229.1"/>
    <property type="match status" value="1"/>
</dbReference>
<name>A0A1Y1YDV5_9FUNG</name>
<proteinExistence type="inferred from homology"/>
<dbReference type="Pfam" id="PF00330">
    <property type="entry name" value="Aconitase"/>
    <property type="match status" value="1"/>
</dbReference>
<dbReference type="InterPro" id="IPR000573">
    <property type="entry name" value="AconitaseA/IPMdHydase_ssu_swvl"/>
</dbReference>
<dbReference type="GO" id="GO:0005739">
    <property type="term" value="C:mitochondrion"/>
    <property type="evidence" value="ECO:0007669"/>
    <property type="project" value="UniProtKB-SubCell"/>
</dbReference>
<dbReference type="PANTHER" id="PTHR43160:SF2">
    <property type="entry name" value="HOMOCITRATE DEHYDRATASE, MITOCHONDRIAL"/>
    <property type="match status" value="1"/>
</dbReference>
<organism evidence="12 13">
    <name type="scientific">Basidiobolus meristosporus CBS 931.73</name>
    <dbReference type="NCBI Taxonomy" id="1314790"/>
    <lineage>
        <taxon>Eukaryota</taxon>
        <taxon>Fungi</taxon>
        <taxon>Fungi incertae sedis</taxon>
        <taxon>Zoopagomycota</taxon>
        <taxon>Entomophthoromycotina</taxon>
        <taxon>Basidiobolomycetes</taxon>
        <taxon>Basidiobolales</taxon>
        <taxon>Basidiobolaceae</taxon>
        <taxon>Basidiobolus</taxon>
    </lineage>
</organism>
<comment type="similarity">
    <text evidence="8">Belongs to the aconitase/IPM isomerase family.</text>
</comment>
<dbReference type="Gene3D" id="3.20.19.10">
    <property type="entry name" value="Aconitase, domain 4"/>
    <property type="match status" value="1"/>
</dbReference>
<evidence type="ECO:0000256" key="1">
    <source>
        <dbReference type="ARBA" id="ARBA00004173"/>
    </source>
</evidence>
<keyword evidence="13" id="KW-1185">Reference proteome</keyword>
<evidence type="ECO:0000256" key="9">
    <source>
        <dbReference type="SAM" id="MobiDB-lite"/>
    </source>
</evidence>
<dbReference type="GO" id="GO:0005829">
    <property type="term" value="C:cytosol"/>
    <property type="evidence" value="ECO:0007669"/>
    <property type="project" value="TreeGrafter"/>
</dbReference>
<dbReference type="FunFam" id="3.30.499.10:FF:000003">
    <property type="entry name" value="Aconitate hydratase, mitochondrial"/>
    <property type="match status" value="1"/>
</dbReference>
<dbReference type="SUPFAM" id="SSF53732">
    <property type="entry name" value="Aconitase iron-sulfur domain"/>
    <property type="match status" value="1"/>
</dbReference>
<keyword evidence="7 8" id="KW-0456">Lyase</keyword>
<comment type="subcellular location">
    <subcellularLocation>
        <location evidence="1 8">Mitochondrion</location>
    </subcellularLocation>
</comment>
<dbReference type="GO" id="GO:0006099">
    <property type="term" value="P:tricarboxylic acid cycle"/>
    <property type="evidence" value="ECO:0007669"/>
    <property type="project" value="InterPro"/>
</dbReference>
<evidence type="ECO:0000313" key="12">
    <source>
        <dbReference type="EMBL" id="ORX96200.1"/>
    </source>
</evidence>